<gene>
    <name evidence="1" type="ORF">EZS28_015654</name>
</gene>
<evidence type="ECO:0000313" key="2">
    <source>
        <dbReference type="Proteomes" id="UP000324800"/>
    </source>
</evidence>
<proteinExistence type="predicted"/>
<dbReference type="Gene3D" id="3.10.10.10">
    <property type="entry name" value="HIV Type 1 Reverse Transcriptase, subunit A, domain 1"/>
    <property type="match status" value="1"/>
</dbReference>
<evidence type="ECO:0008006" key="3">
    <source>
        <dbReference type="Google" id="ProtNLM"/>
    </source>
</evidence>
<protein>
    <recommendedName>
        <fullName evidence="3">Reverse transcriptase domain-containing protein</fullName>
    </recommendedName>
</protein>
<sequence length="73" mass="9125">TKLDLKSSFHHLTVYEPHRPYLAFEMERMGYRYREMPFGTQHSTIFFSKAMNKMKRRKFFQELRYEIQKRSKN</sequence>
<dbReference type="Proteomes" id="UP000324800">
    <property type="component" value="Unassembled WGS sequence"/>
</dbReference>
<comment type="caution">
    <text evidence="1">The sequence shown here is derived from an EMBL/GenBank/DDBJ whole genome shotgun (WGS) entry which is preliminary data.</text>
</comment>
<reference evidence="1 2" key="1">
    <citation type="submission" date="2019-03" db="EMBL/GenBank/DDBJ databases">
        <title>Single cell metagenomics reveals metabolic interactions within the superorganism composed of flagellate Streblomastix strix and complex community of Bacteroidetes bacteria on its surface.</title>
        <authorList>
            <person name="Treitli S.C."/>
            <person name="Kolisko M."/>
            <person name="Husnik F."/>
            <person name="Keeling P."/>
            <person name="Hampl V."/>
        </authorList>
    </citation>
    <scope>NUCLEOTIDE SEQUENCE [LARGE SCALE GENOMIC DNA]</scope>
    <source>
        <strain evidence="1">ST1C</strain>
    </source>
</reference>
<accession>A0A5J4W1Y8</accession>
<dbReference type="InterPro" id="IPR043502">
    <property type="entry name" value="DNA/RNA_pol_sf"/>
</dbReference>
<dbReference type="EMBL" id="SNRW01003837">
    <property type="protein sequence ID" value="KAA6388818.1"/>
    <property type="molecule type" value="Genomic_DNA"/>
</dbReference>
<organism evidence="1 2">
    <name type="scientific">Streblomastix strix</name>
    <dbReference type="NCBI Taxonomy" id="222440"/>
    <lineage>
        <taxon>Eukaryota</taxon>
        <taxon>Metamonada</taxon>
        <taxon>Preaxostyla</taxon>
        <taxon>Oxymonadida</taxon>
        <taxon>Streblomastigidae</taxon>
        <taxon>Streblomastix</taxon>
    </lineage>
</organism>
<dbReference type="AlphaFoldDB" id="A0A5J4W1Y8"/>
<dbReference type="InterPro" id="IPR043128">
    <property type="entry name" value="Rev_trsase/Diguanyl_cyclase"/>
</dbReference>
<name>A0A5J4W1Y8_9EUKA</name>
<dbReference type="SUPFAM" id="SSF56672">
    <property type="entry name" value="DNA/RNA polymerases"/>
    <property type="match status" value="1"/>
</dbReference>
<feature type="non-terminal residue" evidence="1">
    <location>
        <position position="1"/>
    </location>
</feature>
<evidence type="ECO:0000313" key="1">
    <source>
        <dbReference type="EMBL" id="KAA6388818.1"/>
    </source>
</evidence>
<dbReference type="Gene3D" id="3.30.70.270">
    <property type="match status" value="1"/>
</dbReference>